<accession>A0ABM6C983</accession>
<dbReference type="EMBL" id="CP013568">
    <property type="protein sequence ID" value="ANL84627.1"/>
    <property type="molecule type" value="Genomic_DNA"/>
</dbReference>
<dbReference type="Proteomes" id="UP000078551">
    <property type="component" value="Chromosome"/>
</dbReference>
<reference evidence="1 2" key="1">
    <citation type="submission" date="2015-11" db="EMBL/GenBank/DDBJ databases">
        <title>The limits of bacterial species coexistence and the symbiotic plasmid transference in sympatric Rhizobium populations.</title>
        <authorList>
            <person name="Perez-Carrascal O.M."/>
            <person name="VanInsberghe D."/>
            <person name="Juarez S."/>
            <person name="Polz M.F."/>
            <person name="Vinuesa P."/>
            <person name="Gonzalez V."/>
        </authorList>
    </citation>
    <scope>NUCLEOTIDE SEQUENCE [LARGE SCALE GENOMIC DNA]</scope>
    <source>
        <strain evidence="1 2">N771</strain>
    </source>
</reference>
<organism evidence="1 2">
    <name type="scientific">Rhizobium phaseoli</name>
    <dbReference type="NCBI Taxonomy" id="396"/>
    <lineage>
        <taxon>Bacteria</taxon>
        <taxon>Pseudomonadati</taxon>
        <taxon>Pseudomonadota</taxon>
        <taxon>Alphaproteobacteria</taxon>
        <taxon>Hyphomicrobiales</taxon>
        <taxon>Rhizobiaceae</taxon>
        <taxon>Rhizobium/Agrobacterium group</taxon>
        <taxon>Rhizobium</taxon>
    </lineage>
</organism>
<protein>
    <submittedName>
        <fullName evidence="1">Uncharacterized protein</fullName>
    </submittedName>
</protein>
<sequence>MSRTCHETRNLAICDECGKVSLKSLSYRDDFGVPTRLCRLCVDEHDNHPLTDAERMHTVAMDSDHDDF</sequence>
<keyword evidence="2" id="KW-1185">Reference proteome</keyword>
<name>A0ABM6C983_9HYPH</name>
<evidence type="ECO:0000313" key="2">
    <source>
        <dbReference type="Proteomes" id="UP000078551"/>
    </source>
</evidence>
<gene>
    <name evidence="1" type="ORF">AMC81_CH01846</name>
</gene>
<proteinExistence type="predicted"/>
<evidence type="ECO:0000313" key="1">
    <source>
        <dbReference type="EMBL" id="ANL84627.1"/>
    </source>
</evidence>